<feature type="region of interest" description="Disordered" evidence="1">
    <location>
        <begin position="117"/>
        <end position="229"/>
    </location>
</feature>
<keyword evidence="3" id="KW-1185">Reference proteome</keyword>
<feature type="compositionally biased region" description="Low complexity" evidence="1">
    <location>
        <begin position="117"/>
        <end position="132"/>
    </location>
</feature>
<accession>A0A7J6S6J5</accession>
<feature type="compositionally biased region" description="Polar residues" evidence="1">
    <location>
        <begin position="150"/>
        <end position="167"/>
    </location>
</feature>
<feature type="compositionally biased region" description="Low complexity" evidence="1">
    <location>
        <begin position="59"/>
        <end position="72"/>
    </location>
</feature>
<dbReference type="EMBL" id="JABANO010020520">
    <property type="protein sequence ID" value="KAF4728373.1"/>
    <property type="molecule type" value="Genomic_DNA"/>
</dbReference>
<dbReference type="Proteomes" id="UP000553632">
    <property type="component" value="Unassembled WGS sequence"/>
</dbReference>
<gene>
    <name evidence="2" type="ORF">FOZ63_002935</name>
</gene>
<evidence type="ECO:0000256" key="1">
    <source>
        <dbReference type="SAM" id="MobiDB-lite"/>
    </source>
</evidence>
<feature type="non-terminal residue" evidence="2">
    <location>
        <position position="311"/>
    </location>
</feature>
<evidence type="ECO:0000313" key="2">
    <source>
        <dbReference type="EMBL" id="KAF4728373.1"/>
    </source>
</evidence>
<proteinExistence type="predicted"/>
<feature type="compositionally biased region" description="Basic and acidic residues" evidence="1">
    <location>
        <begin position="191"/>
        <end position="215"/>
    </location>
</feature>
<feature type="region of interest" description="Disordered" evidence="1">
    <location>
        <begin position="35"/>
        <end position="81"/>
    </location>
</feature>
<dbReference type="AlphaFoldDB" id="A0A7J6S6J5"/>
<comment type="caution">
    <text evidence="2">The sequence shown here is derived from an EMBL/GenBank/DDBJ whole genome shotgun (WGS) entry which is preliminary data.</text>
</comment>
<protein>
    <submittedName>
        <fullName evidence="2">Uncharacterized protein</fullName>
    </submittedName>
</protein>
<feature type="compositionally biased region" description="Polar residues" evidence="1">
    <location>
        <begin position="178"/>
        <end position="188"/>
    </location>
</feature>
<sequence length="311" mass="33840">MSQHHEEDDIIKSSAAEYVPFEDYQKDIIILRAQAAAASATPGIDHHGDDEDNNLTSHPTAPTNPSTTTTTTTPPPPAAAALVSSRSLPNIHDTDALTASDIAKPGGFRRQYVQATTTTTTSPNNNNNNNNNNDDDDDDDDDGILRNTPEEGNSSQTPQVEHSSNAGNDLKLPLLSLPENNTNNTGTVPNRRADKDDVMPRPMPFHDDYHHDNKGDGGSPNIDINSPAIDDEDENHEALKESIMDNLTYMFDFFTDVENNNGYDDDRGHIVACIVSGDISEDAGVSESVREGLATNYDKIVHAFYVIVLLT</sequence>
<reference evidence="2 3" key="1">
    <citation type="submission" date="2020-04" db="EMBL/GenBank/DDBJ databases">
        <title>Perkinsus olseni comparative genomics.</title>
        <authorList>
            <person name="Bogema D.R."/>
        </authorList>
    </citation>
    <scope>NUCLEOTIDE SEQUENCE [LARGE SCALE GENOMIC DNA]</scope>
    <source>
        <strain evidence="2 3">ATCC PRA-207</strain>
    </source>
</reference>
<name>A0A7J6S6J5_PEROL</name>
<organism evidence="2 3">
    <name type="scientific">Perkinsus olseni</name>
    <name type="common">Perkinsus atlanticus</name>
    <dbReference type="NCBI Taxonomy" id="32597"/>
    <lineage>
        <taxon>Eukaryota</taxon>
        <taxon>Sar</taxon>
        <taxon>Alveolata</taxon>
        <taxon>Perkinsozoa</taxon>
        <taxon>Perkinsea</taxon>
        <taxon>Perkinsida</taxon>
        <taxon>Perkinsidae</taxon>
        <taxon>Perkinsus</taxon>
    </lineage>
</organism>
<feature type="compositionally biased region" description="Acidic residues" evidence="1">
    <location>
        <begin position="133"/>
        <end position="142"/>
    </location>
</feature>
<evidence type="ECO:0000313" key="3">
    <source>
        <dbReference type="Proteomes" id="UP000553632"/>
    </source>
</evidence>